<keyword evidence="3" id="KW-1133">Transmembrane helix</keyword>
<evidence type="ECO:0000313" key="6">
    <source>
        <dbReference type="Proteomes" id="UP000279422"/>
    </source>
</evidence>
<dbReference type="AlphaFoldDB" id="A0A497E5Z6"/>
<gene>
    <name evidence="5" type="ORF">DRJ00_00700</name>
</gene>
<keyword evidence="3" id="KW-0812">Transmembrane</keyword>
<protein>
    <submittedName>
        <fullName evidence="5">Uncharacterized protein</fullName>
    </submittedName>
</protein>
<reference evidence="5 6" key="1">
    <citation type="submission" date="2018-06" db="EMBL/GenBank/DDBJ databases">
        <title>Extensive metabolic versatility and redundancy in microbially diverse, dynamic hydrothermal sediments.</title>
        <authorList>
            <person name="Dombrowski N."/>
            <person name="Teske A."/>
            <person name="Baker B.J."/>
        </authorList>
    </citation>
    <scope>NUCLEOTIDE SEQUENCE [LARGE SCALE GENOMIC DNA]</scope>
    <source>
        <strain evidence="5">B47_G16</strain>
    </source>
</reference>
<feature type="signal peptide" evidence="4">
    <location>
        <begin position="1"/>
        <end position="23"/>
    </location>
</feature>
<accession>A0A497E5Z6</accession>
<feature type="chain" id="PRO_5019756875" evidence="4">
    <location>
        <begin position="24"/>
        <end position="444"/>
    </location>
</feature>
<evidence type="ECO:0000256" key="2">
    <source>
        <dbReference type="SAM" id="MobiDB-lite"/>
    </source>
</evidence>
<sequence>MRKIISLALPVSLLFFLSSAGWAQAPKMREQLVYGLNVFNGRGYGGGFVPQSEDTIYLIAEKDNAISAHMTLVYFWPITARYMAAWQTLNEEVEGTLEVLKEGKVIKSLKKRDNCLYYPEGYWSETSILYTDEEAIKKFEEYKKAVEKFYKAVSDYYKKMAEYKKKLDKFLEETKKLREAGKKLSPEEVEKMMPKEPKEPEPPGFYVTEPRKDYIVNLPVGTYRIRIRAEDGTIVQDSEKKLVVFTSRRRGGVGYEIIPGNRWTRRESCDDPARIIYAAGKNTLYFRPFHQDEYNELYYNKLEDPQNFGREERWRWVHIKPIKDVLLVFLKEGKLIKKVENLPYYVKQIPGPELGYNIIEYKKEEMPDRRPTFEGYKLDLSPELAKGRYEIKLEKKLEKGKFLEGGTRQIRLVRKENSKYLYPFSIFPLVVGIVVFIGRRIKTR</sequence>
<evidence type="ECO:0000256" key="3">
    <source>
        <dbReference type="SAM" id="Phobius"/>
    </source>
</evidence>
<organism evidence="5 6">
    <name type="scientific">Aerophobetes bacterium</name>
    <dbReference type="NCBI Taxonomy" id="2030807"/>
    <lineage>
        <taxon>Bacteria</taxon>
        <taxon>Candidatus Aerophobota</taxon>
    </lineage>
</organism>
<feature type="coiled-coil region" evidence="1">
    <location>
        <begin position="153"/>
        <end position="180"/>
    </location>
</feature>
<evidence type="ECO:0000256" key="4">
    <source>
        <dbReference type="SAM" id="SignalP"/>
    </source>
</evidence>
<dbReference type="Proteomes" id="UP000279422">
    <property type="component" value="Unassembled WGS sequence"/>
</dbReference>
<keyword evidence="4" id="KW-0732">Signal</keyword>
<comment type="caution">
    <text evidence="5">The sequence shown here is derived from an EMBL/GenBank/DDBJ whole genome shotgun (WGS) entry which is preliminary data.</text>
</comment>
<dbReference type="EMBL" id="QMPZ01000004">
    <property type="protein sequence ID" value="RLE10650.1"/>
    <property type="molecule type" value="Genomic_DNA"/>
</dbReference>
<feature type="compositionally biased region" description="Basic and acidic residues" evidence="2">
    <location>
        <begin position="182"/>
        <end position="201"/>
    </location>
</feature>
<keyword evidence="1" id="KW-0175">Coiled coil</keyword>
<keyword evidence="3" id="KW-0472">Membrane</keyword>
<evidence type="ECO:0000256" key="1">
    <source>
        <dbReference type="SAM" id="Coils"/>
    </source>
</evidence>
<feature type="transmembrane region" description="Helical" evidence="3">
    <location>
        <begin position="420"/>
        <end position="438"/>
    </location>
</feature>
<feature type="region of interest" description="Disordered" evidence="2">
    <location>
        <begin position="182"/>
        <end position="204"/>
    </location>
</feature>
<name>A0A497E5Z6_UNCAE</name>
<evidence type="ECO:0000313" key="5">
    <source>
        <dbReference type="EMBL" id="RLE10650.1"/>
    </source>
</evidence>
<proteinExistence type="predicted"/>